<evidence type="ECO:0000313" key="8">
    <source>
        <dbReference type="Proteomes" id="UP000694570"/>
    </source>
</evidence>
<feature type="transmembrane region" description="Helical" evidence="5">
    <location>
        <begin position="224"/>
        <end position="248"/>
    </location>
</feature>
<dbReference type="EC" id="1.8.4.14" evidence="2"/>
<dbReference type="GO" id="GO:0006979">
    <property type="term" value="P:response to oxidative stress"/>
    <property type="evidence" value="ECO:0007669"/>
    <property type="project" value="InterPro"/>
</dbReference>
<dbReference type="PANTHER" id="PTHR10173:SF56">
    <property type="entry name" value="METHIONINE-R-SULFOXIDE REDUCTASE B3"/>
    <property type="match status" value="1"/>
</dbReference>
<evidence type="ECO:0000256" key="3">
    <source>
        <dbReference type="ARBA" id="ARBA00023002"/>
    </source>
</evidence>
<evidence type="ECO:0000256" key="1">
    <source>
        <dbReference type="ARBA" id="ARBA00007174"/>
    </source>
</evidence>
<comment type="similarity">
    <text evidence="1">Belongs to the MsrB Met sulfoxide reductase family.</text>
</comment>
<keyword evidence="5" id="KW-0472">Membrane</keyword>
<keyword evidence="5" id="KW-1133">Transmembrane helix</keyword>
<organism evidence="7 8">
    <name type="scientific">Sus scrofa</name>
    <name type="common">Pig</name>
    <dbReference type="NCBI Taxonomy" id="9823"/>
    <lineage>
        <taxon>Eukaryota</taxon>
        <taxon>Metazoa</taxon>
        <taxon>Chordata</taxon>
        <taxon>Craniata</taxon>
        <taxon>Vertebrata</taxon>
        <taxon>Euteleostomi</taxon>
        <taxon>Mammalia</taxon>
        <taxon>Eutheria</taxon>
        <taxon>Laurasiatheria</taxon>
        <taxon>Artiodactyla</taxon>
        <taxon>Suina</taxon>
        <taxon>Suidae</taxon>
        <taxon>Sus</taxon>
    </lineage>
</organism>
<dbReference type="Gene3D" id="2.170.150.20">
    <property type="entry name" value="Peptide methionine sulfoxide reductase"/>
    <property type="match status" value="1"/>
</dbReference>
<evidence type="ECO:0000256" key="5">
    <source>
        <dbReference type="SAM" id="Phobius"/>
    </source>
</evidence>
<dbReference type="GO" id="GO:0033743">
    <property type="term" value="F:peptide-methionine (R)-S-oxide reductase activity"/>
    <property type="evidence" value="ECO:0007669"/>
    <property type="project" value="InterPro"/>
</dbReference>
<evidence type="ECO:0000256" key="2">
    <source>
        <dbReference type="ARBA" id="ARBA00012498"/>
    </source>
</evidence>
<dbReference type="GO" id="GO:0033745">
    <property type="term" value="F:L-methionine-(R)-S-oxide reductase activity"/>
    <property type="evidence" value="ECO:0007669"/>
    <property type="project" value="UniProtKB-EC"/>
</dbReference>
<dbReference type="GO" id="GO:0030091">
    <property type="term" value="P:protein repair"/>
    <property type="evidence" value="ECO:0007669"/>
    <property type="project" value="InterPro"/>
</dbReference>
<reference evidence="7" key="1">
    <citation type="submission" date="2025-08" db="UniProtKB">
        <authorList>
            <consortium name="Ensembl"/>
        </authorList>
    </citation>
    <scope>IDENTIFICATION</scope>
</reference>
<evidence type="ECO:0000313" key="7">
    <source>
        <dbReference type="Ensembl" id="ENSSSCP00030006337.1"/>
    </source>
</evidence>
<feature type="domain" description="MsrB" evidence="6">
    <location>
        <begin position="40"/>
        <end position="87"/>
    </location>
</feature>
<dbReference type="Proteomes" id="UP000694570">
    <property type="component" value="Unplaced"/>
</dbReference>
<keyword evidence="3" id="KW-0560">Oxidoreductase</keyword>
<accession>A0A8D0VHR2</accession>
<dbReference type="Pfam" id="PF01641">
    <property type="entry name" value="SelR"/>
    <property type="match status" value="1"/>
</dbReference>
<dbReference type="SUPFAM" id="SSF51316">
    <property type="entry name" value="Mss4-like"/>
    <property type="match status" value="1"/>
</dbReference>
<dbReference type="Ensembl" id="ENSSSCT00030014141.1">
    <property type="protein sequence ID" value="ENSSSCP00030006337.1"/>
    <property type="gene ID" value="ENSSSCG00030010284.1"/>
</dbReference>
<protein>
    <recommendedName>
        <fullName evidence="2">L-methionine (R)-S-oxide reductase</fullName>
        <ecNumber evidence="2">1.8.4.14</ecNumber>
    </recommendedName>
</protein>
<dbReference type="PROSITE" id="PS51790">
    <property type="entry name" value="MSRB"/>
    <property type="match status" value="1"/>
</dbReference>
<dbReference type="AlphaFoldDB" id="A0A8D0VHR2"/>
<dbReference type="PANTHER" id="PTHR10173">
    <property type="entry name" value="METHIONINE SULFOXIDE REDUCTASE"/>
    <property type="match status" value="1"/>
</dbReference>
<dbReference type="InterPro" id="IPR002579">
    <property type="entry name" value="Met_Sox_Rdtase_MsrB_dom"/>
</dbReference>
<name>A0A8D0VHR2_PIG</name>
<dbReference type="InterPro" id="IPR011057">
    <property type="entry name" value="Mss4-like_sf"/>
</dbReference>
<sequence>MSAFNLLHLVTKSQPVALRACGLPSGSCRDKKNCKVVFSQQELRKRLTPLQYHVTQEKGTESAFEGEYTHHKDPGIYKCVVCGTPLFNAVLTSGTFLTTDLVQPARDTASTQRPCLSRLRRAAAQVAARGTARPRPTGPSCRGRRAGGQVRLRRTYHDKPSILYLSSIFSKVGGQFYAIDIFLLLLNRCPSHQCILLLTRSGTVHTFSDPWRELCEASSPATQLLLGIIFFAHIASFLLLLLLLFSLLQRQKVLGLQT</sequence>
<dbReference type="InterPro" id="IPR028427">
    <property type="entry name" value="Met_Sox_Rdtase_MsrB"/>
</dbReference>
<keyword evidence="5" id="KW-0812">Transmembrane</keyword>
<comment type="catalytic activity">
    <reaction evidence="4">
        <text>[thioredoxin]-disulfide + L-methionine + H2O = L-methionine (R)-S-oxide + [thioredoxin]-dithiol</text>
        <dbReference type="Rhea" id="RHEA:21260"/>
        <dbReference type="Rhea" id="RHEA-COMP:10698"/>
        <dbReference type="Rhea" id="RHEA-COMP:10700"/>
        <dbReference type="ChEBI" id="CHEBI:15377"/>
        <dbReference type="ChEBI" id="CHEBI:29950"/>
        <dbReference type="ChEBI" id="CHEBI:50058"/>
        <dbReference type="ChEBI" id="CHEBI:57844"/>
        <dbReference type="ChEBI" id="CHEBI:58773"/>
        <dbReference type="EC" id="1.8.4.14"/>
    </reaction>
</comment>
<proteinExistence type="inferred from homology"/>
<evidence type="ECO:0000256" key="4">
    <source>
        <dbReference type="ARBA" id="ARBA00049261"/>
    </source>
</evidence>
<evidence type="ECO:0000259" key="6">
    <source>
        <dbReference type="PROSITE" id="PS51790"/>
    </source>
</evidence>
<gene>
    <name evidence="7" type="primary">MSRB3</name>
</gene>